<evidence type="ECO:0000256" key="1">
    <source>
        <dbReference type="SAM" id="MobiDB-lite"/>
    </source>
</evidence>
<evidence type="ECO:0000313" key="2">
    <source>
        <dbReference type="EMBL" id="PHX55296.1"/>
    </source>
</evidence>
<dbReference type="RefSeq" id="WP_096828542.1">
    <property type="nucleotide sequence ID" value="NZ_NXIB02000058.1"/>
</dbReference>
<dbReference type="AlphaFoldDB" id="A0A2G4F0L3"/>
<reference evidence="2" key="1">
    <citation type="submission" date="2017-10" db="EMBL/GenBank/DDBJ databases">
        <title>Draft genome sequence of the planktic cyanobacteria Tychonema bourrellyi isolated from alpine lentic freshwater.</title>
        <authorList>
            <person name="Tett A."/>
            <person name="Armanini F."/>
            <person name="Asnicar F."/>
            <person name="Boscaini A."/>
            <person name="Pasolli E."/>
            <person name="Zolfo M."/>
            <person name="Donati C."/>
            <person name="Salmaso N."/>
            <person name="Segata N."/>
        </authorList>
    </citation>
    <scope>NUCLEOTIDE SEQUENCE</scope>
    <source>
        <strain evidence="2">FEM_GT703</strain>
    </source>
</reference>
<keyword evidence="3" id="KW-1185">Reference proteome</keyword>
<feature type="region of interest" description="Disordered" evidence="1">
    <location>
        <begin position="67"/>
        <end position="90"/>
    </location>
</feature>
<dbReference type="Proteomes" id="UP000226442">
    <property type="component" value="Unassembled WGS sequence"/>
</dbReference>
<sequence>MPIPQKNRNLVEQAGEPVADGQDAHPQKNRTLVEQASCLLRASCLLLTGRMPIPQKNRTLVEQAGEPVAETVPLDATSPPTLDKSSEAVE</sequence>
<feature type="compositionally biased region" description="Polar residues" evidence="1">
    <location>
        <begin position="1"/>
        <end position="10"/>
    </location>
</feature>
<proteinExistence type="predicted"/>
<protein>
    <submittedName>
        <fullName evidence="2">Uncharacterized protein</fullName>
    </submittedName>
</protein>
<name>A0A2G4F0L3_9CYAN</name>
<gene>
    <name evidence="2" type="ORF">CP500_011675</name>
</gene>
<comment type="caution">
    <text evidence="2">The sequence shown here is derived from an EMBL/GenBank/DDBJ whole genome shotgun (WGS) entry which is preliminary data.</text>
</comment>
<feature type="region of interest" description="Disordered" evidence="1">
    <location>
        <begin position="1"/>
        <end position="29"/>
    </location>
</feature>
<organism evidence="2 3">
    <name type="scientific">Tychonema bourrellyi FEM_GT703</name>
    <dbReference type="NCBI Taxonomy" id="2040638"/>
    <lineage>
        <taxon>Bacteria</taxon>
        <taxon>Bacillati</taxon>
        <taxon>Cyanobacteriota</taxon>
        <taxon>Cyanophyceae</taxon>
        <taxon>Oscillatoriophycideae</taxon>
        <taxon>Oscillatoriales</taxon>
        <taxon>Microcoleaceae</taxon>
        <taxon>Tychonema</taxon>
    </lineage>
</organism>
<evidence type="ECO:0000313" key="3">
    <source>
        <dbReference type="Proteomes" id="UP000226442"/>
    </source>
</evidence>
<dbReference type="EMBL" id="NXIB02000058">
    <property type="protein sequence ID" value="PHX55296.1"/>
    <property type="molecule type" value="Genomic_DNA"/>
</dbReference>
<accession>A0A2G4F0L3</accession>